<dbReference type="InterPro" id="IPR053211">
    <property type="entry name" value="DNA_repair-toleration"/>
</dbReference>
<keyword evidence="2" id="KW-0677">Repeat</keyword>
<keyword evidence="6" id="KW-1185">Reference proteome</keyword>
<dbReference type="KEGG" id="mgel:G5B37_00325"/>
<feature type="domain" description="Disease resistance R13L4/SHOC-2-like LRR" evidence="4">
    <location>
        <begin position="81"/>
        <end position="194"/>
    </location>
</feature>
<dbReference type="Proteomes" id="UP000505306">
    <property type="component" value="Chromosome"/>
</dbReference>
<reference evidence="5 6" key="1">
    <citation type="submission" date="2020-02" db="EMBL/GenBank/DDBJ databases">
        <title>Complete genome sequence of Flavobacteriaceae bacterium.</title>
        <authorList>
            <person name="Kim S.-J."/>
            <person name="Kim Y.-S."/>
            <person name="Kim K.-H."/>
        </authorList>
    </citation>
    <scope>NUCLEOTIDE SEQUENCE [LARGE SCALE GENOMIC DNA]</scope>
    <source>
        <strain evidence="5 6">RR4-40</strain>
    </source>
</reference>
<name>A0A6G6GHL4_9FLAO</name>
<organism evidence="5 6">
    <name type="scientific">Rasiella rasia</name>
    <dbReference type="NCBI Taxonomy" id="2744027"/>
    <lineage>
        <taxon>Bacteria</taxon>
        <taxon>Pseudomonadati</taxon>
        <taxon>Bacteroidota</taxon>
        <taxon>Flavobacteriia</taxon>
        <taxon>Flavobacteriales</taxon>
        <taxon>Flavobacteriaceae</taxon>
        <taxon>Rasiella</taxon>
    </lineage>
</organism>
<dbReference type="FunFam" id="3.80.10.10:FF:000383">
    <property type="entry name" value="Leucine-rich repeat receptor protein kinase EMS1"/>
    <property type="match status" value="1"/>
</dbReference>
<evidence type="ECO:0000259" key="4">
    <source>
        <dbReference type="Pfam" id="PF23598"/>
    </source>
</evidence>
<dbReference type="InterPro" id="IPR055414">
    <property type="entry name" value="LRR_R13L4/SHOC2-like"/>
</dbReference>
<accession>A0A6G6GHL4</accession>
<gene>
    <name evidence="5" type="ORF">G5B37_00325</name>
</gene>
<evidence type="ECO:0000256" key="3">
    <source>
        <dbReference type="SAM" id="SignalP"/>
    </source>
</evidence>
<protein>
    <submittedName>
        <fullName evidence="5">Two component regulator three Y domain protein</fullName>
    </submittedName>
</protein>
<evidence type="ECO:0000256" key="1">
    <source>
        <dbReference type="ARBA" id="ARBA00022729"/>
    </source>
</evidence>
<dbReference type="PANTHER" id="PTHR48060">
    <property type="entry name" value="DNA DAMAGE-REPAIR/TOLERATION PROTEIN DRT100"/>
    <property type="match status" value="1"/>
</dbReference>
<dbReference type="InterPro" id="IPR032675">
    <property type="entry name" value="LRR_dom_sf"/>
</dbReference>
<feature type="signal peptide" evidence="3">
    <location>
        <begin position="1"/>
        <end position="19"/>
    </location>
</feature>
<dbReference type="RefSeq" id="WP_164678063.1">
    <property type="nucleotide sequence ID" value="NZ_CP049057.1"/>
</dbReference>
<evidence type="ECO:0000313" key="6">
    <source>
        <dbReference type="Proteomes" id="UP000505306"/>
    </source>
</evidence>
<dbReference type="EMBL" id="CP049057">
    <property type="protein sequence ID" value="QIE58065.1"/>
    <property type="molecule type" value="Genomic_DNA"/>
</dbReference>
<dbReference type="Pfam" id="PF23598">
    <property type="entry name" value="LRR_14"/>
    <property type="match status" value="1"/>
</dbReference>
<evidence type="ECO:0000313" key="5">
    <source>
        <dbReference type="EMBL" id="QIE58065.1"/>
    </source>
</evidence>
<evidence type="ECO:0000256" key="2">
    <source>
        <dbReference type="ARBA" id="ARBA00022737"/>
    </source>
</evidence>
<dbReference type="PANTHER" id="PTHR48060:SF21">
    <property type="entry name" value="L DOMAIN-LIKE PROTEIN"/>
    <property type="match status" value="1"/>
</dbReference>
<proteinExistence type="predicted"/>
<sequence>MKKLLLTPVLLLFCIVLTAQVSQKEKQALIDFYIATNGEKWNQSWDLNTDVSEWQGVTVKDNHVTGISLLFNNITGELPSSLGDLSKLRTLELSFNNIEGALPASIGMLSNLEVLAFNGNSLSGELPATLGNLTKLKQLHLSSNTFSGVVPSSLNALTNLEIFNVFDNDLKGDLPVQLANNRNLKELMIAENGFTNTEMFSIVLLSNSGMVDLEKNFIVPPAKSVIAIETSDDDN</sequence>
<feature type="chain" id="PRO_5026004679" evidence="3">
    <location>
        <begin position="20"/>
        <end position="235"/>
    </location>
</feature>
<dbReference type="SUPFAM" id="SSF52058">
    <property type="entry name" value="L domain-like"/>
    <property type="match status" value="1"/>
</dbReference>
<dbReference type="Gene3D" id="3.80.10.10">
    <property type="entry name" value="Ribonuclease Inhibitor"/>
    <property type="match status" value="1"/>
</dbReference>
<dbReference type="AlphaFoldDB" id="A0A6G6GHL4"/>
<keyword evidence="1 3" id="KW-0732">Signal</keyword>
<dbReference type="GO" id="GO:0030313">
    <property type="term" value="C:cell envelope"/>
    <property type="evidence" value="ECO:0007669"/>
    <property type="project" value="UniProtKB-SubCell"/>
</dbReference>